<dbReference type="InterPro" id="IPR052716">
    <property type="entry name" value="MOSC_domain"/>
</dbReference>
<accession>A0ABT6CMC4</accession>
<proteinExistence type="predicted"/>
<keyword evidence="3" id="KW-1185">Reference proteome</keyword>
<dbReference type="InterPro" id="IPR011037">
    <property type="entry name" value="Pyrv_Knase-like_insert_dom_sf"/>
</dbReference>
<sequence>MGAARGVGILGGIARHDRPRGPIETVPRVRVTEGEGVHGDLRGAIGPGKKGKRQITLIEAESWAAALADLNIDLPWHVRRANLLVSGLRLPREPGAIIAIGETLRIRVNCECDPCSRMDEIAPGLKAALLPDWRGGVCGKVISDGEIAIGDEVRIEQ</sequence>
<dbReference type="PANTHER" id="PTHR36930:SF1">
    <property type="entry name" value="MOSC DOMAIN-CONTAINING PROTEIN"/>
    <property type="match status" value="1"/>
</dbReference>
<dbReference type="PROSITE" id="PS51340">
    <property type="entry name" value="MOSC"/>
    <property type="match status" value="1"/>
</dbReference>
<organism evidence="2 3">
    <name type="scientific">Novosphingobium cyanobacteriorum</name>
    <dbReference type="NCBI Taxonomy" id="3024215"/>
    <lineage>
        <taxon>Bacteria</taxon>
        <taxon>Pseudomonadati</taxon>
        <taxon>Pseudomonadota</taxon>
        <taxon>Alphaproteobacteria</taxon>
        <taxon>Sphingomonadales</taxon>
        <taxon>Sphingomonadaceae</taxon>
        <taxon>Novosphingobium</taxon>
    </lineage>
</organism>
<dbReference type="Proteomes" id="UP001222770">
    <property type="component" value="Unassembled WGS sequence"/>
</dbReference>
<feature type="domain" description="MOSC" evidence="1">
    <location>
        <begin position="23"/>
        <end position="156"/>
    </location>
</feature>
<reference evidence="2 3" key="1">
    <citation type="submission" date="2023-03" db="EMBL/GenBank/DDBJ databases">
        <title>Novosphingobium cyanobacteriorum sp. nov., isolated from a eutrophic reservoir during the Microcystis bloom period.</title>
        <authorList>
            <person name="Kang M."/>
            <person name="Le V."/>
            <person name="Ko S.-R."/>
            <person name="Lee S.-A."/>
            <person name="Ahn C.-Y."/>
        </authorList>
    </citation>
    <scope>NUCLEOTIDE SEQUENCE [LARGE SCALE GENOMIC DNA]</scope>
    <source>
        <strain evidence="2 3">HBC54</strain>
    </source>
</reference>
<dbReference type="Pfam" id="PF03473">
    <property type="entry name" value="MOSC"/>
    <property type="match status" value="1"/>
</dbReference>
<dbReference type="RefSeq" id="WP_277279860.1">
    <property type="nucleotide sequence ID" value="NZ_JAROCY010000020.1"/>
</dbReference>
<evidence type="ECO:0000259" key="1">
    <source>
        <dbReference type="PROSITE" id="PS51340"/>
    </source>
</evidence>
<dbReference type="EMBL" id="JAROCY010000020">
    <property type="protein sequence ID" value="MDF8335062.1"/>
    <property type="molecule type" value="Genomic_DNA"/>
</dbReference>
<dbReference type="PANTHER" id="PTHR36930">
    <property type="entry name" value="METAL-SULFUR CLUSTER BIOSYNTHESIS PROTEINS YUAD-RELATED"/>
    <property type="match status" value="1"/>
</dbReference>
<dbReference type="SUPFAM" id="SSF50800">
    <property type="entry name" value="PK beta-barrel domain-like"/>
    <property type="match status" value="1"/>
</dbReference>
<evidence type="ECO:0000313" key="3">
    <source>
        <dbReference type="Proteomes" id="UP001222770"/>
    </source>
</evidence>
<comment type="caution">
    <text evidence="2">The sequence shown here is derived from an EMBL/GenBank/DDBJ whole genome shotgun (WGS) entry which is preliminary data.</text>
</comment>
<evidence type="ECO:0000313" key="2">
    <source>
        <dbReference type="EMBL" id="MDF8335062.1"/>
    </source>
</evidence>
<name>A0ABT6CMC4_9SPHN</name>
<gene>
    <name evidence="2" type="ORF">POM99_17785</name>
</gene>
<dbReference type="Gene3D" id="2.40.33.20">
    <property type="entry name" value="PK beta-barrel domain-like"/>
    <property type="match status" value="1"/>
</dbReference>
<dbReference type="InterPro" id="IPR005302">
    <property type="entry name" value="MoCF_Sase_C"/>
</dbReference>
<protein>
    <submittedName>
        <fullName evidence="2">MOSC domain-containing protein</fullName>
    </submittedName>
</protein>